<protein>
    <submittedName>
        <fullName evidence="3">Glutamyl-tRNA amidotransferase</fullName>
    </submittedName>
</protein>
<keyword evidence="2" id="KW-0732">Signal</keyword>
<evidence type="ECO:0000313" key="3">
    <source>
        <dbReference type="EMBL" id="MCC2177393.1"/>
    </source>
</evidence>
<feature type="transmembrane region" description="Helical" evidence="1">
    <location>
        <begin position="91"/>
        <end position="110"/>
    </location>
</feature>
<accession>A0AAW4W351</accession>
<dbReference type="GeneID" id="98660883"/>
<evidence type="ECO:0000256" key="2">
    <source>
        <dbReference type="SAM" id="SignalP"/>
    </source>
</evidence>
<gene>
    <name evidence="3" type="ORF">LKD22_09705</name>
</gene>
<dbReference type="Proteomes" id="UP001298753">
    <property type="component" value="Unassembled WGS sequence"/>
</dbReference>
<dbReference type="RefSeq" id="WP_177436496.1">
    <property type="nucleotide sequence ID" value="NZ_DBFBDK010000002.1"/>
</dbReference>
<feature type="transmembrane region" description="Helical" evidence="1">
    <location>
        <begin position="57"/>
        <end position="79"/>
    </location>
</feature>
<evidence type="ECO:0000313" key="4">
    <source>
        <dbReference type="Proteomes" id="UP001298753"/>
    </source>
</evidence>
<feature type="chain" id="PRO_5043969267" evidence="2">
    <location>
        <begin position="42"/>
        <end position="113"/>
    </location>
</feature>
<sequence length="113" mass="12074">MKNKNENRKPVPDKLKKGFRRYCTAVMAAAVLCCCTVPAFAADDPLAVINNLSNFIFGLIRAVGLILLGWGIVQVGLSLQSHDPSQRSNGFLTLAGGIVITFAKEILTLITGG</sequence>
<keyword evidence="1" id="KW-0812">Transmembrane</keyword>
<proteinExistence type="predicted"/>
<keyword evidence="1" id="KW-0472">Membrane</keyword>
<organism evidence="3 4">
    <name type="scientific">Agathobaculum butyriciproducens</name>
    <dbReference type="NCBI Taxonomy" id="1628085"/>
    <lineage>
        <taxon>Bacteria</taxon>
        <taxon>Bacillati</taxon>
        <taxon>Bacillota</taxon>
        <taxon>Clostridia</taxon>
        <taxon>Eubacteriales</taxon>
        <taxon>Butyricicoccaceae</taxon>
        <taxon>Agathobaculum</taxon>
    </lineage>
</organism>
<comment type="caution">
    <text evidence="3">The sequence shown here is derived from an EMBL/GenBank/DDBJ whole genome shotgun (WGS) entry which is preliminary data.</text>
</comment>
<keyword evidence="4" id="KW-1185">Reference proteome</keyword>
<keyword evidence="1" id="KW-1133">Transmembrane helix</keyword>
<reference evidence="3 4" key="1">
    <citation type="submission" date="2021-10" db="EMBL/GenBank/DDBJ databases">
        <title>Anaerobic single-cell dispensing facilitates the cultivation of human gut bacteria.</title>
        <authorList>
            <person name="Afrizal A."/>
        </authorList>
    </citation>
    <scope>NUCLEOTIDE SEQUENCE [LARGE SCALE GENOMIC DNA]</scope>
    <source>
        <strain evidence="3 4">CLA-AA-H270</strain>
    </source>
</reference>
<dbReference type="EMBL" id="JAJEPX010000032">
    <property type="protein sequence ID" value="MCC2177393.1"/>
    <property type="molecule type" value="Genomic_DNA"/>
</dbReference>
<feature type="signal peptide" evidence="2">
    <location>
        <begin position="1"/>
        <end position="41"/>
    </location>
</feature>
<name>A0AAW4W351_9FIRM</name>
<dbReference type="AlphaFoldDB" id="A0AAW4W351"/>
<evidence type="ECO:0000256" key="1">
    <source>
        <dbReference type="SAM" id="Phobius"/>
    </source>
</evidence>